<reference evidence="1 2" key="1">
    <citation type="submission" date="2018-08" db="EMBL/GenBank/DDBJ databases">
        <title>A genome reference for cultivated species of the human gut microbiota.</title>
        <authorList>
            <person name="Zou Y."/>
            <person name="Xue W."/>
            <person name="Luo G."/>
        </authorList>
    </citation>
    <scope>NUCLEOTIDE SEQUENCE [LARGE SCALE GENOMIC DNA]</scope>
    <source>
        <strain evidence="1 2">AM35-14</strain>
    </source>
</reference>
<protein>
    <submittedName>
        <fullName evidence="1">Uncharacterized protein</fullName>
    </submittedName>
</protein>
<accession>A0A414ASY9</accession>
<dbReference type="Proteomes" id="UP000283975">
    <property type="component" value="Unassembled WGS sequence"/>
</dbReference>
<evidence type="ECO:0000313" key="2">
    <source>
        <dbReference type="Proteomes" id="UP000283975"/>
    </source>
</evidence>
<gene>
    <name evidence="1" type="ORF">DW839_18025</name>
</gene>
<dbReference type="AlphaFoldDB" id="A0A414ASY9"/>
<name>A0A414ASY9_9FIRM</name>
<comment type="caution">
    <text evidence="1">The sequence shown here is derived from an EMBL/GenBank/DDBJ whole genome shotgun (WGS) entry which is preliminary data.</text>
</comment>
<dbReference type="EMBL" id="QSHZ01000020">
    <property type="protein sequence ID" value="RHC54605.1"/>
    <property type="molecule type" value="Genomic_DNA"/>
</dbReference>
<evidence type="ECO:0000313" key="1">
    <source>
        <dbReference type="EMBL" id="RHC54605.1"/>
    </source>
</evidence>
<proteinExistence type="predicted"/>
<organism evidence="1 2">
    <name type="scientific">Enterocloster bolteae</name>
    <dbReference type="NCBI Taxonomy" id="208479"/>
    <lineage>
        <taxon>Bacteria</taxon>
        <taxon>Bacillati</taxon>
        <taxon>Bacillota</taxon>
        <taxon>Clostridia</taxon>
        <taxon>Lachnospirales</taxon>
        <taxon>Lachnospiraceae</taxon>
        <taxon>Enterocloster</taxon>
    </lineage>
</organism>
<sequence length="142" mass="15268">MIKFNSIGQIEHGEYPFEDAVIDTAMNNGTFGSVDAEKFTPAATATKAIMNIEVGDDADMPEYVISKGSHVRVGDLTKIKKFEIYGYPLPSTYAKGDKLVSKADGTLEVKADATGTYFEINDVIVACGKKVGALVEYTTTNA</sequence>